<name>A0ACB5T585_AMBMO</name>
<organism evidence="1 2">
    <name type="scientific">Ambrosiozyma monospora</name>
    <name type="common">Yeast</name>
    <name type="synonym">Endomycopsis monosporus</name>
    <dbReference type="NCBI Taxonomy" id="43982"/>
    <lineage>
        <taxon>Eukaryota</taxon>
        <taxon>Fungi</taxon>
        <taxon>Dikarya</taxon>
        <taxon>Ascomycota</taxon>
        <taxon>Saccharomycotina</taxon>
        <taxon>Pichiomycetes</taxon>
        <taxon>Pichiales</taxon>
        <taxon>Pichiaceae</taxon>
        <taxon>Ambrosiozyma</taxon>
    </lineage>
</organism>
<keyword evidence="2" id="KW-1185">Reference proteome</keyword>
<proteinExistence type="predicted"/>
<protein>
    <submittedName>
        <fullName evidence="1">Unnamed protein product</fullName>
    </submittedName>
</protein>
<gene>
    <name evidence="1" type="ORF">Amon02_000491700</name>
</gene>
<dbReference type="Proteomes" id="UP001165064">
    <property type="component" value="Unassembled WGS sequence"/>
</dbReference>
<reference evidence="1" key="1">
    <citation type="submission" date="2023-04" db="EMBL/GenBank/DDBJ databases">
        <title>Ambrosiozyma monospora NBRC 10751.</title>
        <authorList>
            <person name="Ichikawa N."/>
            <person name="Sato H."/>
            <person name="Tonouchi N."/>
        </authorList>
    </citation>
    <scope>NUCLEOTIDE SEQUENCE</scope>
    <source>
        <strain evidence="1">NBRC 10751</strain>
    </source>
</reference>
<accession>A0ACB5T585</accession>
<evidence type="ECO:0000313" key="1">
    <source>
        <dbReference type="EMBL" id="GME81408.1"/>
    </source>
</evidence>
<sequence length="316" mass="36114">MAEYTQTQSLRISEEFSNLILHYGSFHRAILQYIMSIKTVPEAELLQYMQRCLLSTILDSYNDTQDVNMGQFVQDTEVALQEFSEQAYGELLDKWELEDPLVNADDVHRIIRQINEKLNNLDFQVVRCADQEEADKSVYIFVNKASTASIKLSTSYTEKQIEVINKLIEHMFVDPFDKSTGELTYSISKNAARNIGRDLNMSVYDAEQLLNDLQAKDWFQTYQNSKIMLSTRGLMELKPYLANLFEIRSAETPQGAVSVCDGCKEILNRGVACPDADCHVRFHPGCYDLVKSATTNDHTCSNKECSQVIEDFVVFN</sequence>
<evidence type="ECO:0000313" key="2">
    <source>
        <dbReference type="Proteomes" id="UP001165064"/>
    </source>
</evidence>
<dbReference type="EMBL" id="BSXS01003493">
    <property type="protein sequence ID" value="GME81408.1"/>
    <property type="molecule type" value="Genomic_DNA"/>
</dbReference>
<comment type="caution">
    <text evidence="1">The sequence shown here is derived from an EMBL/GenBank/DDBJ whole genome shotgun (WGS) entry which is preliminary data.</text>
</comment>